<feature type="non-terminal residue" evidence="3">
    <location>
        <position position="617"/>
    </location>
</feature>
<feature type="compositionally biased region" description="Polar residues" evidence="1">
    <location>
        <begin position="37"/>
        <end position="49"/>
    </location>
</feature>
<gene>
    <name evidence="3" type="ORF">FOMPIDRAFT_1080343</name>
</gene>
<keyword evidence="2" id="KW-1133">Transmembrane helix</keyword>
<keyword evidence="2" id="KW-0472">Membrane</keyword>
<feature type="compositionally biased region" description="Low complexity" evidence="1">
    <location>
        <begin position="336"/>
        <end position="359"/>
    </location>
</feature>
<feature type="transmembrane region" description="Helical" evidence="2">
    <location>
        <begin position="178"/>
        <end position="203"/>
    </location>
</feature>
<feature type="transmembrane region" description="Helical" evidence="2">
    <location>
        <begin position="125"/>
        <end position="147"/>
    </location>
</feature>
<keyword evidence="2" id="KW-0812">Transmembrane</keyword>
<feature type="compositionally biased region" description="Low complexity" evidence="1">
    <location>
        <begin position="19"/>
        <end position="30"/>
    </location>
</feature>
<feature type="transmembrane region" description="Helical" evidence="2">
    <location>
        <begin position="153"/>
        <end position="171"/>
    </location>
</feature>
<feature type="region of interest" description="Disordered" evidence="1">
    <location>
        <begin position="596"/>
        <end position="617"/>
    </location>
</feature>
<dbReference type="HOGENOM" id="CLU_401727_0_0_1"/>
<dbReference type="Proteomes" id="UP000015241">
    <property type="component" value="Unassembled WGS sequence"/>
</dbReference>
<proteinExistence type="predicted"/>
<feature type="transmembrane region" description="Helical" evidence="2">
    <location>
        <begin position="281"/>
        <end position="304"/>
    </location>
</feature>
<protein>
    <submittedName>
        <fullName evidence="3">Uncharacterized protein</fullName>
    </submittedName>
</protein>
<evidence type="ECO:0000313" key="4">
    <source>
        <dbReference type="Proteomes" id="UP000015241"/>
    </source>
</evidence>
<feature type="region of interest" description="Disordered" evidence="1">
    <location>
        <begin position="316"/>
        <end position="444"/>
    </location>
</feature>
<organism evidence="3 4">
    <name type="scientific">Fomitopsis schrenkii</name>
    <name type="common">Brown rot fungus</name>
    <dbReference type="NCBI Taxonomy" id="2126942"/>
    <lineage>
        <taxon>Eukaryota</taxon>
        <taxon>Fungi</taxon>
        <taxon>Dikarya</taxon>
        <taxon>Basidiomycota</taxon>
        <taxon>Agaricomycotina</taxon>
        <taxon>Agaricomycetes</taxon>
        <taxon>Polyporales</taxon>
        <taxon>Fomitopsis</taxon>
    </lineage>
</organism>
<accession>S8E144</accession>
<dbReference type="AlphaFoldDB" id="S8E144"/>
<feature type="compositionally biased region" description="Polar residues" evidence="1">
    <location>
        <begin position="360"/>
        <end position="381"/>
    </location>
</feature>
<dbReference type="EMBL" id="KE504161">
    <property type="protein sequence ID" value="EPS98911.1"/>
    <property type="molecule type" value="Genomic_DNA"/>
</dbReference>
<dbReference type="eggNOG" id="ENOG502SPZK">
    <property type="taxonomic scope" value="Eukaryota"/>
</dbReference>
<feature type="region of interest" description="Disordered" evidence="1">
    <location>
        <begin position="13"/>
        <end position="63"/>
    </location>
</feature>
<feature type="transmembrane region" description="Helical" evidence="2">
    <location>
        <begin position="223"/>
        <end position="246"/>
    </location>
</feature>
<reference evidence="3 4" key="1">
    <citation type="journal article" date="2012" name="Science">
        <title>The Paleozoic origin of enzymatic lignin decomposition reconstructed from 31 fungal genomes.</title>
        <authorList>
            <person name="Floudas D."/>
            <person name="Binder M."/>
            <person name="Riley R."/>
            <person name="Barry K."/>
            <person name="Blanchette R.A."/>
            <person name="Henrissat B."/>
            <person name="Martinez A.T."/>
            <person name="Otillar R."/>
            <person name="Spatafora J.W."/>
            <person name="Yadav J.S."/>
            <person name="Aerts A."/>
            <person name="Benoit I."/>
            <person name="Boyd A."/>
            <person name="Carlson A."/>
            <person name="Copeland A."/>
            <person name="Coutinho P.M."/>
            <person name="de Vries R.P."/>
            <person name="Ferreira P."/>
            <person name="Findley K."/>
            <person name="Foster B."/>
            <person name="Gaskell J."/>
            <person name="Glotzer D."/>
            <person name="Gorecki P."/>
            <person name="Heitman J."/>
            <person name="Hesse C."/>
            <person name="Hori C."/>
            <person name="Igarashi K."/>
            <person name="Jurgens J.A."/>
            <person name="Kallen N."/>
            <person name="Kersten P."/>
            <person name="Kohler A."/>
            <person name="Kuees U."/>
            <person name="Kumar T.K.A."/>
            <person name="Kuo A."/>
            <person name="LaButti K."/>
            <person name="Larrondo L.F."/>
            <person name="Lindquist E."/>
            <person name="Ling A."/>
            <person name="Lombard V."/>
            <person name="Lucas S."/>
            <person name="Lundell T."/>
            <person name="Martin R."/>
            <person name="McLaughlin D.J."/>
            <person name="Morgenstern I."/>
            <person name="Morin E."/>
            <person name="Murat C."/>
            <person name="Nagy L.G."/>
            <person name="Nolan M."/>
            <person name="Ohm R.A."/>
            <person name="Patyshakuliyeva A."/>
            <person name="Rokas A."/>
            <person name="Ruiz-Duenas F.J."/>
            <person name="Sabat G."/>
            <person name="Salamov A."/>
            <person name="Samejima M."/>
            <person name="Schmutz J."/>
            <person name="Slot J.C."/>
            <person name="St John F."/>
            <person name="Stenlid J."/>
            <person name="Sun H."/>
            <person name="Sun S."/>
            <person name="Syed K."/>
            <person name="Tsang A."/>
            <person name="Wiebenga A."/>
            <person name="Young D."/>
            <person name="Pisabarro A."/>
            <person name="Eastwood D.C."/>
            <person name="Martin F."/>
            <person name="Cullen D."/>
            <person name="Grigoriev I.V."/>
            <person name="Hibbett D.S."/>
        </authorList>
    </citation>
    <scope>NUCLEOTIDE SEQUENCE</scope>
    <source>
        <strain evidence="4">FP-58527</strain>
    </source>
</reference>
<dbReference type="STRING" id="743788.S8E144"/>
<dbReference type="InParanoid" id="S8E144"/>
<sequence>MAALYLHQALFSGSSDPQTATSSSTHSSFTQDRRLSAVSSVTLRTASNSDHSHPTEPLLNPPDSEASSPYLELLARQPKHPTSLGSPEEAALRLGGDPVTANERRSHWERRTRRRLRRLRWTKRSLLCVVVERSGHLLCLIFVAYSAYGRHIAGAWATYNTIRYFIAFTIYPYHDRQLILLALGTCTTLSLSLFAASVLIDVFAPHLDWVYRPSAPHVIVQTILTYLSSALLFAPAVVNLAFVFLWRHTPDSINTLARRCRWDIDVFWSGLGSQCNASPSWAAWLVGSLFRLLLTLVILIAYHMTAYHYDITLHPSHGRRRSRPQSGSSNPLVTPMSTSTGTHHPMSSTSTPVSPLSLSQIGRQPSIATSEGHTTVESYSSLGEHRPLRGSRSRINAESFLASRSPALSPTRSEKDRSPAGSEFSKCEDASPNASDGDLPSSVGRPFRRISGNFMYPPVPDAAWPADIAGEPPRDTVSDAELHGFIDRFRSLVDQITRETEEGIALAQDDRPGYYTSPMSHNIEDLRPSHRSSFPSEDYDDYVPVLGRTIHRMPTIESLGSREVMSLATSSIHRASPGPHHMSRPSTRSNTFSLEEAGLRTPSVRSRTNSLDAALAL</sequence>
<dbReference type="OrthoDB" id="3222669at2759"/>
<evidence type="ECO:0000256" key="2">
    <source>
        <dbReference type="SAM" id="Phobius"/>
    </source>
</evidence>
<evidence type="ECO:0000256" key="1">
    <source>
        <dbReference type="SAM" id="MobiDB-lite"/>
    </source>
</evidence>
<keyword evidence="4" id="KW-1185">Reference proteome</keyword>
<name>S8E144_FOMSC</name>
<evidence type="ECO:0000313" key="3">
    <source>
        <dbReference type="EMBL" id="EPS98911.1"/>
    </source>
</evidence>